<organism evidence="2 3">
    <name type="scientific">Corynebacterium glutamicum</name>
    <name type="common">Brevibacterium saccharolyticum</name>
    <dbReference type="NCBI Taxonomy" id="1718"/>
    <lineage>
        <taxon>Bacteria</taxon>
        <taxon>Bacillati</taxon>
        <taxon>Actinomycetota</taxon>
        <taxon>Actinomycetes</taxon>
        <taxon>Mycobacteriales</taxon>
        <taxon>Corynebacteriaceae</taxon>
        <taxon>Corynebacterium</taxon>
    </lineage>
</organism>
<feature type="compositionally biased region" description="Acidic residues" evidence="1">
    <location>
        <begin position="53"/>
        <end position="62"/>
    </location>
</feature>
<dbReference type="EMBL" id="LOQT01000026">
    <property type="protein sequence ID" value="OKX78092.1"/>
    <property type="molecule type" value="Genomic_DNA"/>
</dbReference>
<feature type="region of interest" description="Disordered" evidence="1">
    <location>
        <begin position="1"/>
        <end position="62"/>
    </location>
</feature>
<dbReference type="Proteomes" id="UP000186091">
    <property type="component" value="Unassembled WGS sequence"/>
</dbReference>
<dbReference type="AlphaFoldDB" id="A0AB36I9J1"/>
<dbReference type="RefSeq" id="WP_003855617.1">
    <property type="nucleotide sequence ID" value="NZ_JAAOYN010000001.1"/>
</dbReference>
<evidence type="ECO:0000313" key="2">
    <source>
        <dbReference type="EMBL" id="OKX78092.1"/>
    </source>
</evidence>
<sequence length="157" mass="17814">MGFLGNLFGKGNRDNSSEDSDQDFGERLSEADAEDIYMSSGQDPDYDFRYNEDSEEDGPIPDDFDPEKQIQDYIDLHPNDTIQEPAGVAPTFEEYASYVFVCINCEGRGYIIVPDPYSSQPYTPECDYCYGTGERELDGWEAEEKLLDGDVPLRVNR</sequence>
<evidence type="ECO:0000256" key="1">
    <source>
        <dbReference type="SAM" id="MobiDB-lite"/>
    </source>
</evidence>
<gene>
    <name evidence="2" type="ORF">AUP69_11710</name>
</gene>
<evidence type="ECO:0000313" key="3">
    <source>
        <dbReference type="Proteomes" id="UP000186091"/>
    </source>
</evidence>
<accession>A0AB36I9J1</accession>
<proteinExistence type="predicted"/>
<comment type="caution">
    <text evidence="2">The sequence shown here is derived from an EMBL/GenBank/DDBJ whole genome shotgun (WGS) entry which is preliminary data.</text>
</comment>
<protein>
    <submittedName>
        <fullName evidence="2">Uncharacterized protein</fullName>
    </submittedName>
</protein>
<name>A0AB36I9J1_CORGT</name>
<reference evidence="2 3" key="1">
    <citation type="submission" date="2015-12" db="EMBL/GenBank/DDBJ databases">
        <title>Genome sequence of Corynebacterium AS 1.542.</title>
        <authorList>
            <person name="Yang J."/>
            <person name="Yang S."/>
        </authorList>
    </citation>
    <scope>NUCLEOTIDE SEQUENCE [LARGE SCALE GENOMIC DNA]</scope>
    <source>
        <strain evidence="2 3">AS 1.542</strain>
    </source>
</reference>